<feature type="region of interest" description="Disordered" evidence="1">
    <location>
        <begin position="306"/>
        <end position="325"/>
    </location>
</feature>
<feature type="compositionally biased region" description="Basic and acidic residues" evidence="1">
    <location>
        <begin position="306"/>
        <end position="317"/>
    </location>
</feature>
<dbReference type="InterPro" id="IPR004158">
    <property type="entry name" value="DUF247_pln"/>
</dbReference>
<dbReference type="Proteomes" id="UP000283530">
    <property type="component" value="Unassembled WGS sequence"/>
</dbReference>
<proteinExistence type="predicted"/>
<dbReference type="PANTHER" id="PTHR31170">
    <property type="entry name" value="BNAC04G53230D PROTEIN"/>
    <property type="match status" value="1"/>
</dbReference>
<dbReference type="Pfam" id="PF03140">
    <property type="entry name" value="DUF247"/>
    <property type="match status" value="1"/>
</dbReference>
<comment type="caution">
    <text evidence="3">The sequence shown here is derived from an EMBL/GenBank/DDBJ whole genome shotgun (WGS) entry which is preliminary data.</text>
</comment>
<name>A0A443N073_9MAGN</name>
<feature type="region of interest" description="Disordered" evidence="1">
    <location>
        <begin position="242"/>
        <end position="267"/>
    </location>
</feature>
<keyword evidence="2" id="KW-0472">Membrane</keyword>
<evidence type="ECO:0000256" key="2">
    <source>
        <dbReference type="SAM" id="Phobius"/>
    </source>
</evidence>
<dbReference type="STRING" id="337451.A0A443N073"/>
<gene>
    <name evidence="3" type="ORF">CKAN_00011200</name>
</gene>
<keyword evidence="2" id="KW-0812">Transmembrane</keyword>
<evidence type="ECO:0000256" key="1">
    <source>
        <dbReference type="SAM" id="MobiDB-lite"/>
    </source>
</evidence>
<accession>A0A443N073</accession>
<evidence type="ECO:0000313" key="4">
    <source>
        <dbReference type="Proteomes" id="UP000283530"/>
    </source>
</evidence>
<keyword evidence="2" id="KW-1133">Transmembrane helix</keyword>
<evidence type="ECO:0000313" key="3">
    <source>
        <dbReference type="EMBL" id="RWR71925.1"/>
    </source>
</evidence>
<dbReference type="PANTHER" id="PTHR31170:SF25">
    <property type="entry name" value="BNAA09G04570D PROTEIN"/>
    <property type="match status" value="1"/>
</dbReference>
<organism evidence="3 4">
    <name type="scientific">Cinnamomum micranthum f. kanehirae</name>
    <dbReference type="NCBI Taxonomy" id="337451"/>
    <lineage>
        <taxon>Eukaryota</taxon>
        <taxon>Viridiplantae</taxon>
        <taxon>Streptophyta</taxon>
        <taxon>Embryophyta</taxon>
        <taxon>Tracheophyta</taxon>
        <taxon>Spermatophyta</taxon>
        <taxon>Magnoliopsida</taxon>
        <taxon>Magnoliidae</taxon>
        <taxon>Laurales</taxon>
        <taxon>Lauraceae</taxon>
        <taxon>Cinnamomum</taxon>
    </lineage>
</organism>
<protein>
    <submittedName>
        <fullName evidence="3">UPF0481 protein</fullName>
    </submittedName>
</protein>
<dbReference type="AlphaFoldDB" id="A0A443N073"/>
<feature type="transmembrane region" description="Helical" evidence="2">
    <location>
        <begin position="474"/>
        <end position="501"/>
    </location>
</feature>
<reference evidence="3 4" key="1">
    <citation type="journal article" date="2019" name="Nat. Plants">
        <title>Stout camphor tree genome fills gaps in understanding of flowering plant genome evolution.</title>
        <authorList>
            <person name="Chaw S.M."/>
            <person name="Liu Y.C."/>
            <person name="Wu Y.W."/>
            <person name="Wang H.Y."/>
            <person name="Lin C.I."/>
            <person name="Wu C.S."/>
            <person name="Ke H.M."/>
            <person name="Chang L.Y."/>
            <person name="Hsu C.Y."/>
            <person name="Yang H.T."/>
            <person name="Sudianto E."/>
            <person name="Hsu M.H."/>
            <person name="Wu K.P."/>
            <person name="Wang L.N."/>
            <person name="Leebens-Mack J.H."/>
            <person name="Tsai I.J."/>
        </authorList>
    </citation>
    <scope>NUCLEOTIDE SEQUENCE [LARGE SCALE GENOMIC DNA]</scope>
    <source>
        <strain evidence="4">cv. Chaw 1501</strain>
        <tissue evidence="3">Young leaves</tissue>
    </source>
</reference>
<sequence length="506" mass="58639">MEENTESEAVECNQSESVATATVYDLTNSMKDELASNPYKPSGATILRVPDEMRNDDPGAYIPKVVSIGPFHRSRQNVKHMEVLKWHYLRKFLDRKPENDLQMYVQEMKQIEERARSCYELGNIEMKSEDFVKMMVLDGCFIIQLLLQLEDGFLTPEDPIYCDRWTLPRVAHDMLLLENQLPFCVLERLWELTRDGPCYALSIRRSVLNFFRNLLPEEPDLQPPGIEVYHILHLLHSSLRATPDSSEDGSRMQSFPHDRRSSPMSECNPRITARHTQHPLGILPQHAEIPPHDRPLPRREVHKVPQDRRLPMSEHKPPAPPKTIPTVTELQEAGVKFKRKKAKSILDIDFKHGLMEIPRLTISDTTNSLFRNFIALEQCLPWSSAHFTSYCIFMDSLINTPRDVQLLYQSDIIEHVLGSDEEVAILFNKLCKGITWDFKNSYLANKFEEVIEYSQRKWPKWRAKLVRDYFSNPWAILSLAAAIYVIILTSGQTFFAVLAYFCPPRS</sequence>
<dbReference type="OrthoDB" id="1589813at2759"/>
<dbReference type="EMBL" id="QPKB01000001">
    <property type="protein sequence ID" value="RWR71925.1"/>
    <property type="molecule type" value="Genomic_DNA"/>
</dbReference>
<keyword evidence="4" id="KW-1185">Reference proteome</keyword>